<dbReference type="Pfam" id="PF00067">
    <property type="entry name" value="p450"/>
    <property type="match status" value="1"/>
</dbReference>
<evidence type="ECO:0000256" key="7">
    <source>
        <dbReference type="ARBA" id="ARBA00023002"/>
    </source>
</evidence>
<dbReference type="PANTHER" id="PTHR24282:SF196">
    <property type="entry name" value="CYTOCHROME P450 714C2"/>
    <property type="match status" value="1"/>
</dbReference>
<keyword evidence="14" id="KW-1185">Reference proteome</keyword>
<dbReference type="GO" id="GO:0020037">
    <property type="term" value="F:heme binding"/>
    <property type="evidence" value="ECO:0007669"/>
    <property type="project" value="InterPro"/>
</dbReference>
<keyword evidence="3 11" id="KW-0349">Heme</keyword>
<evidence type="ECO:0000256" key="10">
    <source>
        <dbReference type="ARBA" id="ARBA00023136"/>
    </source>
</evidence>
<keyword evidence="6" id="KW-1133">Transmembrane helix</keyword>
<evidence type="ECO:0000256" key="2">
    <source>
        <dbReference type="ARBA" id="ARBA00010617"/>
    </source>
</evidence>
<evidence type="ECO:0000313" key="13">
    <source>
        <dbReference type="EMBL" id="KAK9941033.1"/>
    </source>
</evidence>
<evidence type="ECO:0000256" key="6">
    <source>
        <dbReference type="ARBA" id="ARBA00022989"/>
    </source>
</evidence>
<comment type="caution">
    <text evidence="13">The sequence shown here is derived from an EMBL/GenBank/DDBJ whole genome shotgun (WGS) entry which is preliminary data.</text>
</comment>
<accession>A0AAW1XWD1</accession>
<dbReference type="InterPro" id="IPR036396">
    <property type="entry name" value="Cyt_P450_sf"/>
</dbReference>
<dbReference type="PROSITE" id="PS00086">
    <property type="entry name" value="CYTOCHROME_P450"/>
    <property type="match status" value="1"/>
</dbReference>
<keyword evidence="9 12" id="KW-0503">Monooxygenase</keyword>
<dbReference type="GO" id="GO:0016020">
    <property type="term" value="C:membrane"/>
    <property type="evidence" value="ECO:0007669"/>
    <property type="project" value="UniProtKB-SubCell"/>
</dbReference>
<dbReference type="Gene3D" id="1.10.630.10">
    <property type="entry name" value="Cytochrome P450"/>
    <property type="match status" value="1"/>
</dbReference>
<dbReference type="InterPro" id="IPR050665">
    <property type="entry name" value="Cytochrome_P450_Monooxygen"/>
</dbReference>
<proteinExistence type="inferred from homology"/>
<reference evidence="13 14" key="1">
    <citation type="journal article" date="2023" name="G3 (Bethesda)">
        <title>A chromosome-length genome assembly and annotation of blackberry (Rubus argutus, cv. 'Hillquist').</title>
        <authorList>
            <person name="Bruna T."/>
            <person name="Aryal R."/>
            <person name="Dudchenko O."/>
            <person name="Sargent D.J."/>
            <person name="Mead D."/>
            <person name="Buti M."/>
            <person name="Cavallini A."/>
            <person name="Hytonen T."/>
            <person name="Andres J."/>
            <person name="Pham M."/>
            <person name="Weisz D."/>
            <person name="Mascagni F."/>
            <person name="Usai G."/>
            <person name="Natali L."/>
            <person name="Bassil N."/>
            <person name="Fernandez G.E."/>
            <person name="Lomsadze A."/>
            <person name="Armour M."/>
            <person name="Olukolu B."/>
            <person name="Poorten T."/>
            <person name="Britton C."/>
            <person name="Davik J."/>
            <person name="Ashrafi H."/>
            <person name="Aiden E.L."/>
            <person name="Borodovsky M."/>
            <person name="Worthington M."/>
        </authorList>
    </citation>
    <scope>NUCLEOTIDE SEQUENCE [LARGE SCALE GENOMIC DNA]</scope>
    <source>
        <strain evidence="13">PI 553951</strain>
    </source>
</reference>
<keyword evidence="7 12" id="KW-0560">Oxidoreductase</keyword>
<evidence type="ECO:0000313" key="14">
    <source>
        <dbReference type="Proteomes" id="UP001457282"/>
    </source>
</evidence>
<organism evidence="13 14">
    <name type="scientific">Rubus argutus</name>
    <name type="common">Southern blackberry</name>
    <dbReference type="NCBI Taxonomy" id="59490"/>
    <lineage>
        <taxon>Eukaryota</taxon>
        <taxon>Viridiplantae</taxon>
        <taxon>Streptophyta</taxon>
        <taxon>Embryophyta</taxon>
        <taxon>Tracheophyta</taxon>
        <taxon>Spermatophyta</taxon>
        <taxon>Magnoliopsida</taxon>
        <taxon>eudicotyledons</taxon>
        <taxon>Gunneridae</taxon>
        <taxon>Pentapetalae</taxon>
        <taxon>rosids</taxon>
        <taxon>fabids</taxon>
        <taxon>Rosales</taxon>
        <taxon>Rosaceae</taxon>
        <taxon>Rosoideae</taxon>
        <taxon>Rosoideae incertae sedis</taxon>
        <taxon>Rubus</taxon>
    </lineage>
</organism>
<keyword evidence="8 11" id="KW-0408">Iron</keyword>
<evidence type="ECO:0000256" key="8">
    <source>
        <dbReference type="ARBA" id="ARBA00023004"/>
    </source>
</evidence>
<dbReference type="InterPro" id="IPR017972">
    <property type="entry name" value="Cyt_P450_CS"/>
</dbReference>
<dbReference type="GO" id="GO:0005506">
    <property type="term" value="F:iron ion binding"/>
    <property type="evidence" value="ECO:0007669"/>
    <property type="project" value="InterPro"/>
</dbReference>
<dbReference type="InterPro" id="IPR001128">
    <property type="entry name" value="Cyt_P450"/>
</dbReference>
<protein>
    <recommendedName>
        <fullName evidence="15">Cytochrome P450</fullName>
    </recommendedName>
</protein>
<dbReference type="PRINTS" id="PR00465">
    <property type="entry name" value="EP450IV"/>
</dbReference>
<dbReference type="GO" id="GO:0004497">
    <property type="term" value="F:monooxygenase activity"/>
    <property type="evidence" value="ECO:0007669"/>
    <property type="project" value="UniProtKB-KW"/>
</dbReference>
<evidence type="ECO:0000256" key="3">
    <source>
        <dbReference type="ARBA" id="ARBA00022617"/>
    </source>
</evidence>
<evidence type="ECO:0000256" key="12">
    <source>
        <dbReference type="RuleBase" id="RU000461"/>
    </source>
</evidence>
<evidence type="ECO:0000256" key="1">
    <source>
        <dbReference type="ARBA" id="ARBA00004167"/>
    </source>
</evidence>
<dbReference type="SUPFAM" id="SSF48264">
    <property type="entry name" value="Cytochrome P450"/>
    <property type="match status" value="1"/>
</dbReference>
<dbReference type="GO" id="GO:0016705">
    <property type="term" value="F:oxidoreductase activity, acting on paired donors, with incorporation or reduction of molecular oxygen"/>
    <property type="evidence" value="ECO:0007669"/>
    <property type="project" value="InterPro"/>
</dbReference>
<gene>
    <name evidence="13" type="ORF">M0R45_017662</name>
</gene>
<dbReference type="PRINTS" id="PR00385">
    <property type="entry name" value="P450"/>
</dbReference>
<evidence type="ECO:0008006" key="15">
    <source>
        <dbReference type="Google" id="ProtNLM"/>
    </source>
</evidence>
<keyword evidence="5 11" id="KW-0479">Metal-binding</keyword>
<feature type="binding site" description="axial binding residue" evidence="11">
    <location>
        <position position="125"/>
    </location>
    <ligand>
        <name>heme</name>
        <dbReference type="ChEBI" id="CHEBI:30413"/>
    </ligand>
    <ligandPart>
        <name>Fe</name>
        <dbReference type="ChEBI" id="CHEBI:18248"/>
    </ligandPart>
</feature>
<name>A0AAW1XWD1_RUBAR</name>
<comment type="subcellular location">
    <subcellularLocation>
        <location evidence="1">Membrane</location>
        <topology evidence="1">Single-pass membrane protein</topology>
    </subcellularLocation>
</comment>
<evidence type="ECO:0000256" key="11">
    <source>
        <dbReference type="PIRSR" id="PIRSR602403-1"/>
    </source>
</evidence>
<dbReference type="EMBL" id="JBEDUW010000003">
    <property type="protein sequence ID" value="KAK9941033.1"/>
    <property type="molecule type" value="Genomic_DNA"/>
</dbReference>
<evidence type="ECO:0000256" key="5">
    <source>
        <dbReference type="ARBA" id="ARBA00022723"/>
    </source>
</evidence>
<dbReference type="InterPro" id="IPR002403">
    <property type="entry name" value="Cyt_P450_E_grp-IV"/>
</dbReference>
<keyword evidence="4" id="KW-0812">Transmembrane</keyword>
<dbReference type="Proteomes" id="UP001457282">
    <property type="component" value="Unassembled WGS sequence"/>
</dbReference>
<keyword evidence="10" id="KW-0472">Membrane</keyword>
<evidence type="ECO:0000256" key="9">
    <source>
        <dbReference type="ARBA" id="ARBA00023033"/>
    </source>
</evidence>
<comment type="cofactor">
    <cofactor evidence="11">
        <name>heme</name>
        <dbReference type="ChEBI" id="CHEBI:30413"/>
    </cofactor>
</comment>
<evidence type="ECO:0000256" key="4">
    <source>
        <dbReference type="ARBA" id="ARBA00022692"/>
    </source>
</evidence>
<sequence>MLLAVNQDWQERVRAEVLQVCQGRIPDGDMLNKMKQLTMVIHETLRLYPPATVVSREALQDLKFGNLTVPKGVNIWINMVSLHTDAKLWGPDAYKFNPDRFANGVSGACKFPGVYMPFGVGTRVCIGQNFAMAELKIILALILSKFSFSLSSKYIHKPCLTLVLEPEYGVELLMKKL</sequence>
<comment type="similarity">
    <text evidence="2 12">Belongs to the cytochrome P450 family.</text>
</comment>
<dbReference type="AlphaFoldDB" id="A0AAW1XWD1"/>
<dbReference type="PANTHER" id="PTHR24282">
    <property type="entry name" value="CYTOCHROME P450 FAMILY MEMBER"/>
    <property type="match status" value="1"/>
</dbReference>